<dbReference type="SUPFAM" id="SSF81383">
    <property type="entry name" value="F-box domain"/>
    <property type="match status" value="1"/>
</dbReference>
<organism evidence="2 3">
    <name type="scientific">Aaosphaeria arxii CBS 175.79</name>
    <dbReference type="NCBI Taxonomy" id="1450172"/>
    <lineage>
        <taxon>Eukaryota</taxon>
        <taxon>Fungi</taxon>
        <taxon>Dikarya</taxon>
        <taxon>Ascomycota</taxon>
        <taxon>Pezizomycotina</taxon>
        <taxon>Dothideomycetes</taxon>
        <taxon>Pleosporomycetidae</taxon>
        <taxon>Pleosporales</taxon>
        <taxon>Pleosporales incertae sedis</taxon>
        <taxon>Aaosphaeria</taxon>
    </lineage>
</organism>
<dbReference type="PROSITE" id="PS50181">
    <property type="entry name" value="FBOX"/>
    <property type="match status" value="1"/>
</dbReference>
<feature type="domain" description="F-box" evidence="1">
    <location>
        <begin position="21"/>
        <end position="78"/>
    </location>
</feature>
<protein>
    <recommendedName>
        <fullName evidence="1">F-box domain-containing protein</fullName>
    </recommendedName>
</protein>
<name>A0A6A5XBF8_9PLEO</name>
<dbReference type="EMBL" id="ML978077">
    <property type="protein sequence ID" value="KAF2010104.1"/>
    <property type="molecule type" value="Genomic_DNA"/>
</dbReference>
<sequence length="331" mass="38400">MMRVPRCTGKSDLLIANMAQLPHHYRMPTELVLHIGTYLSPADYLSLEASCRHFRYMLQTETTKISDAFDRRKFFRRIKRDICSQAARAEIEALEGYKEGRTTRLLLSLENLFCSYCLSPHLVQFFSLNAVLESPFNRDCRGAAGVLRVCQHREMTFTEVRKAIPAKAREKYLCSHRDHYRDSGGPCIFDGARHLRKSRAAERWVLINPVYFHCQHWSYFNPEPLRLSISKIKVYLCQHLTPSSQAFFDLMYAPIRKDEDCCVKNSLVSESRCPHKDCNTRFTFRDLATRRAELEVSRALGNLLEPTSKKWLSHVQVATTTSSRARVARKQ</sequence>
<dbReference type="AlphaFoldDB" id="A0A6A5XBF8"/>
<dbReference type="Proteomes" id="UP000799778">
    <property type="component" value="Unassembled WGS sequence"/>
</dbReference>
<dbReference type="CDD" id="cd09917">
    <property type="entry name" value="F-box_SF"/>
    <property type="match status" value="1"/>
</dbReference>
<dbReference type="InterPro" id="IPR001810">
    <property type="entry name" value="F-box_dom"/>
</dbReference>
<accession>A0A6A5XBF8</accession>
<dbReference type="GeneID" id="54291948"/>
<dbReference type="RefSeq" id="XP_033378443.1">
    <property type="nucleotide sequence ID" value="XM_033534551.1"/>
</dbReference>
<evidence type="ECO:0000313" key="2">
    <source>
        <dbReference type="EMBL" id="KAF2010104.1"/>
    </source>
</evidence>
<dbReference type="InterPro" id="IPR036047">
    <property type="entry name" value="F-box-like_dom_sf"/>
</dbReference>
<dbReference type="OrthoDB" id="3792649at2759"/>
<evidence type="ECO:0000313" key="3">
    <source>
        <dbReference type="Proteomes" id="UP000799778"/>
    </source>
</evidence>
<reference evidence="2" key="1">
    <citation type="journal article" date="2020" name="Stud. Mycol.">
        <title>101 Dothideomycetes genomes: a test case for predicting lifestyles and emergence of pathogens.</title>
        <authorList>
            <person name="Haridas S."/>
            <person name="Albert R."/>
            <person name="Binder M."/>
            <person name="Bloem J."/>
            <person name="Labutti K."/>
            <person name="Salamov A."/>
            <person name="Andreopoulos B."/>
            <person name="Baker S."/>
            <person name="Barry K."/>
            <person name="Bills G."/>
            <person name="Bluhm B."/>
            <person name="Cannon C."/>
            <person name="Castanera R."/>
            <person name="Culley D."/>
            <person name="Daum C."/>
            <person name="Ezra D."/>
            <person name="Gonzalez J."/>
            <person name="Henrissat B."/>
            <person name="Kuo A."/>
            <person name="Liang C."/>
            <person name="Lipzen A."/>
            <person name="Lutzoni F."/>
            <person name="Magnuson J."/>
            <person name="Mondo S."/>
            <person name="Nolan M."/>
            <person name="Ohm R."/>
            <person name="Pangilinan J."/>
            <person name="Park H.-J."/>
            <person name="Ramirez L."/>
            <person name="Alfaro M."/>
            <person name="Sun H."/>
            <person name="Tritt A."/>
            <person name="Yoshinaga Y."/>
            <person name="Zwiers L.-H."/>
            <person name="Turgeon B."/>
            <person name="Goodwin S."/>
            <person name="Spatafora J."/>
            <person name="Crous P."/>
            <person name="Grigoriev I."/>
        </authorList>
    </citation>
    <scope>NUCLEOTIDE SEQUENCE</scope>
    <source>
        <strain evidence="2">CBS 175.79</strain>
    </source>
</reference>
<dbReference type="Pfam" id="PF12937">
    <property type="entry name" value="F-box-like"/>
    <property type="match status" value="1"/>
</dbReference>
<gene>
    <name evidence="2" type="ORF">BU24DRAFT_70518</name>
</gene>
<keyword evidence="3" id="KW-1185">Reference proteome</keyword>
<evidence type="ECO:0000259" key="1">
    <source>
        <dbReference type="PROSITE" id="PS50181"/>
    </source>
</evidence>
<proteinExistence type="predicted"/>